<evidence type="ECO:0000256" key="4">
    <source>
        <dbReference type="RuleBase" id="RU003540"/>
    </source>
</evidence>
<dbReference type="InterPro" id="IPR001464">
    <property type="entry name" value="Annexin"/>
</dbReference>
<dbReference type="InterPro" id="IPR037104">
    <property type="entry name" value="Annexin_sf"/>
</dbReference>
<proteinExistence type="inferred from homology"/>
<dbReference type="PANTHER" id="PTHR10502:SF102">
    <property type="entry name" value="ANNEXIN B11"/>
    <property type="match status" value="1"/>
</dbReference>
<dbReference type="PANTHER" id="PTHR10502">
    <property type="entry name" value="ANNEXIN"/>
    <property type="match status" value="1"/>
</dbReference>
<dbReference type="Pfam" id="PF00191">
    <property type="entry name" value="Annexin"/>
    <property type="match status" value="4"/>
</dbReference>
<dbReference type="InterPro" id="IPR018252">
    <property type="entry name" value="Annexin_repeat_CS"/>
</dbReference>
<evidence type="ECO:0000256" key="3">
    <source>
        <dbReference type="ARBA" id="ARBA00023216"/>
    </source>
</evidence>
<keyword evidence="5" id="KW-1185">Reference proteome</keyword>
<evidence type="ECO:0000313" key="6">
    <source>
        <dbReference type="RefSeq" id="XP_017776071.1"/>
    </source>
</evidence>
<evidence type="ECO:0000256" key="2">
    <source>
        <dbReference type="ARBA" id="ARBA00022737"/>
    </source>
</evidence>
<dbReference type="SMART" id="SM00335">
    <property type="entry name" value="ANX"/>
    <property type="match status" value="4"/>
</dbReference>
<keyword evidence="3 4" id="KW-0041">Annexin</keyword>
<name>A0ABM1MNC1_NICVS</name>
<evidence type="ECO:0000313" key="5">
    <source>
        <dbReference type="Proteomes" id="UP000695000"/>
    </source>
</evidence>
<dbReference type="InterPro" id="IPR018502">
    <property type="entry name" value="Annexin_repeat"/>
</dbReference>
<evidence type="ECO:0000256" key="1">
    <source>
        <dbReference type="ARBA" id="ARBA00007831"/>
    </source>
</evidence>
<dbReference type="Proteomes" id="UP000695000">
    <property type="component" value="Unplaced"/>
</dbReference>
<protein>
    <recommendedName>
        <fullName evidence="4">Annexin</fullName>
    </recommendedName>
</protein>
<dbReference type="Gene3D" id="1.10.220.10">
    <property type="entry name" value="Annexin"/>
    <property type="match status" value="4"/>
</dbReference>
<dbReference type="GeneID" id="108562291"/>
<comment type="domain">
    <text evidence="4">A pair of annexin repeats may form one binding site for calcium and phospholipid.</text>
</comment>
<dbReference type="PROSITE" id="PS00223">
    <property type="entry name" value="ANNEXIN_1"/>
    <property type="match status" value="2"/>
</dbReference>
<reference evidence="6" key="1">
    <citation type="submission" date="2025-08" db="UniProtKB">
        <authorList>
            <consortium name="RefSeq"/>
        </authorList>
    </citation>
    <scope>IDENTIFICATION</scope>
    <source>
        <tissue evidence="6">Whole Larva</tissue>
    </source>
</reference>
<accession>A0ABM1MNC1</accession>
<dbReference type="PROSITE" id="PS51897">
    <property type="entry name" value="ANNEXIN_2"/>
    <property type="match status" value="4"/>
</dbReference>
<organism evidence="5 6">
    <name type="scientific">Nicrophorus vespilloides</name>
    <name type="common">Boreal carrion beetle</name>
    <dbReference type="NCBI Taxonomy" id="110193"/>
    <lineage>
        <taxon>Eukaryota</taxon>
        <taxon>Metazoa</taxon>
        <taxon>Ecdysozoa</taxon>
        <taxon>Arthropoda</taxon>
        <taxon>Hexapoda</taxon>
        <taxon>Insecta</taxon>
        <taxon>Pterygota</taxon>
        <taxon>Neoptera</taxon>
        <taxon>Endopterygota</taxon>
        <taxon>Coleoptera</taxon>
        <taxon>Polyphaga</taxon>
        <taxon>Staphyliniformia</taxon>
        <taxon>Silphidae</taxon>
        <taxon>Nicrophorinae</taxon>
        <taxon>Nicrophorus</taxon>
    </lineage>
</organism>
<dbReference type="PRINTS" id="PR00196">
    <property type="entry name" value="ANNEXIN"/>
</dbReference>
<keyword evidence="4" id="KW-0106">Calcium</keyword>
<dbReference type="SUPFAM" id="SSF47874">
    <property type="entry name" value="Annexin"/>
    <property type="match status" value="1"/>
</dbReference>
<sequence>MDLSRYADYTPTVRPAEDFDATADAEVLRKAMKGFGTDEHAIIDVLAHRSNEQRQEIDRTFKTMYGKDLVHDLKSESSGHFEDLLVALMRPTPDLYAKELHVAISGLGTDEDCLIEMLCSLNNYEMSLVREAYESRYGKQLEDDIIGDTSGTLKRCLVSLCNGARDESDDVDMDAAHSDAQSLLEAGELILGTDESAFNMVFCQRNLEQLKGVFNQYENITGHDIEEAVDSEFSGDAKECLLAIIRSTRNRPAFFARRIHKALKGLGTNDRQLIRLIVSRCEIDMEEIKAHYHSKYERTLKEDIEDDTSGHYMKCLLALIGEY</sequence>
<gene>
    <name evidence="6" type="primary">LOC108562291</name>
</gene>
<comment type="similarity">
    <text evidence="1 4">Belongs to the annexin family.</text>
</comment>
<dbReference type="RefSeq" id="XP_017776071.1">
    <property type="nucleotide sequence ID" value="XM_017920582.1"/>
</dbReference>
<keyword evidence="4" id="KW-0111">Calcium/phospholipid-binding</keyword>
<keyword evidence="2 4" id="KW-0677">Repeat</keyword>